<dbReference type="PANTHER" id="PTHR31632:SF2">
    <property type="entry name" value="PLASMA MEMBRANE IRON PERMEASE"/>
    <property type="match status" value="1"/>
</dbReference>
<dbReference type="Proteomes" id="UP000242501">
    <property type="component" value="Unassembled WGS sequence"/>
</dbReference>
<accession>A0A1G6JA43</accession>
<dbReference type="OrthoDB" id="5294331at2"/>
<reference evidence="8" key="1">
    <citation type="submission" date="2016-09" db="EMBL/GenBank/DDBJ databases">
        <authorList>
            <person name="Varghese N."/>
            <person name="Submissions S."/>
        </authorList>
    </citation>
    <scope>NUCLEOTIDE SEQUENCE [LARGE SCALE GENOMIC DNA]</scope>
    <source>
        <strain evidence="8">ANC 4422</strain>
    </source>
</reference>
<dbReference type="InterPro" id="IPR004923">
    <property type="entry name" value="FTR1/Fip1/EfeU"/>
</dbReference>
<keyword evidence="3 6" id="KW-0812">Transmembrane</keyword>
<keyword evidence="4 6" id="KW-1133">Transmembrane helix</keyword>
<feature type="transmembrane region" description="Helical" evidence="6">
    <location>
        <begin position="33"/>
        <end position="56"/>
    </location>
</feature>
<dbReference type="PANTHER" id="PTHR31632">
    <property type="entry name" value="IRON TRANSPORTER FTH1"/>
    <property type="match status" value="1"/>
</dbReference>
<dbReference type="RefSeq" id="WP_092749480.1">
    <property type="nucleotide sequence ID" value="NZ_FMYL01000010.1"/>
</dbReference>
<evidence type="ECO:0000256" key="4">
    <source>
        <dbReference type="ARBA" id="ARBA00022989"/>
    </source>
</evidence>
<evidence type="ECO:0000313" key="7">
    <source>
        <dbReference type="EMBL" id="SDC15497.1"/>
    </source>
</evidence>
<evidence type="ECO:0000256" key="5">
    <source>
        <dbReference type="ARBA" id="ARBA00023136"/>
    </source>
</evidence>
<evidence type="ECO:0000256" key="6">
    <source>
        <dbReference type="SAM" id="Phobius"/>
    </source>
</evidence>
<evidence type="ECO:0000256" key="3">
    <source>
        <dbReference type="ARBA" id="ARBA00022692"/>
    </source>
</evidence>
<organism evidence="7 8">
    <name type="scientific">Acinetobacter boissieri</name>
    <dbReference type="NCBI Taxonomy" id="1219383"/>
    <lineage>
        <taxon>Bacteria</taxon>
        <taxon>Pseudomonadati</taxon>
        <taxon>Pseudomonadota</taxon>
        <taxon>Gammaproteobacteria</taxon>
        <taxon>Moraxellales</taxon>
        <taxon>Moraxellaceae</taxon>
        <taxon>Acinetobacter</taxon>
    </lineage>
</organism>
<comment type="similarity">
    <text evidence="2">Belongs to the oxidase-dependent Fe transporter (OFeT) (TC 9.A.10.1) family.</text>
</comment>
<evidence type="ECO:0000313" key="8">
    <source>
        <dbReference type="Proteomes" id="UP000242501"/>
    </source>
</evidence>
<feature type="transmembrane region" description="Helical" evidence="6">
    <location>
        <begin position="179"/>
        <end position="204"/>
    </location>
</feature>
<sequence>MFATLLIVFREAFEAGLVISVILSACKGINIKWQVLTGITLGILFACLLAVFTNSIENLLSGRGLEVFNASLLSLTAVMLIWQITWMSTHGRELAEKSSNQAIDIIKNKSNHFSIAIIVMVAVMREGSEVVMFLYSIMVSTGTGIQSIIIGGLLGIVLGVIVSWITYKGLVLISIRKIFLYSNILLSLIAAGLVSQATGLLASIDLLPALGYNIWDTSKLLSDNGWFGNIMRAIFGYTSTPMGIQLLSWGVTLFVIISLTKIFKRAATHAH</sequence>
<dbReference type="GO" id="GO:0033573">
    <property type="term" value="C:high-affinity iron permease complex"/>
    <property type="evidence" value="ECO:0007669"/>
    <property type="project" value="InterPro"/>
</dbReference>
<feature type="transmembrane region" description="Helical" evidence="6">
    <location>
        <begin position="144"/>
        <end position="167"/>
    </location>
</feature>
<keyword evidence="8" id="KW-1185">Reference proteome</keyword>
<feature type="transmembrane region" description="Helical" evidence="6">
    <location>
        <begin position="246"/>
        <end position="263"/>
    </location>
</feature>
<name>A0A1G6JA43_9GAMM</name>
<evidence type="ECO:0000256" key="1">
    <source>
        <dbReference type="ARBA" id="ARBA00004141"/>
    </source>
</evidence>
<dbReference type="GO" id="GO:0015093">
    <property type="term" value="F:ferrous iron transmembrane transporter activity"/>
    <property type="evidence" value="ECO:0007669"/>
    <property type="project" value="TreeGrafter"/>
</dbReference>
<keyword evidence="5 6" id="KW-0472">Membrane</keyword>
<comment type="subcellular location">
    <subcellularLocation>
        <location evidence="1">Membrane</location>
        <topology evidence="1">Multi-pass membrane protein</topology>
    </subcellularLocation>
</comment>
<protein>
    <submittedName>
        <fullName evidence="7">High-affinity iron transporter</fullName>
    </submittedName>
</protein>
<evidence type="ECO:0000256" key="2">
    <source>
        <dbReference type="ARBA" id="ARBA00008333"/>
    </source>
</evidence>
<proteinExistence type="inferred from homology"/>
<dbReference type="STRING" id="1219383.SAMN05421733_11081"/>
<dbReference type="Pfam" id="PF03239">
    <property type="entry name" value="FTR1"/>
    <property type="match status" value="1"/>
</dbReference>
<dbReference type="AlphaFoldDB" id="A0A1G6JA43"/>
<dbReference type="EMBL" id="FMYL01000010">
    <property type="protein sequence ID" value="SDC15497.1"/>
    <property type="molecule type" value="Genomic_DNA"/>
</dbReference>
<gene>
    <name evidence="7" type="ORF">SAMN05421733_11081</name>
</gene>
<feature type="transmembrane region" description="Helical" evidence="6">
    <location>
        <begin position="68"/>
        <end position="87"/>
    </location>
</feature>